<evidence type="ECO:0000313" key="2">
    <source>
        <dbReference type="EMBL" id="ABK65764.1"/>
    </source>
</evidence>
<feature type="compositionally biased region" description="Polar residues" evidence="1">
    <location>
        <begin position="1"/>
        <end position="13"/>
    </location>
</feature>
<evidence type="ECO:0000313" key="3">
    <source>
        <dbReference type="Proteomes" id="UP000001574"/>
    </source>
</evidence>
<dbReference type="HOGENOM" id="CLU_3292638_0_0_11"/>
<feature type="region of interest" description="Disordered" evidence="1">
    <location>
        <begin position="1"/>
        <end position="40"/>
    </location>
</feature>
<proteinExistence type="predicted"/>
<accession>A0A0H2ZTT5</accession>
<dbReference type="Proteomes" id="UP000001574">
    <property type="component" value="Chromosome"/>
</dbReference>
<reference evidence="2 3" key="1">
    <citation type="submission" date="2006-10" db="EMBL/GenBank/DDBJ databases">
        <authorList>
            <person name="Fleischmann R.D."/>
            <person name="Dodson R.J."/>
            <person name="Haft D.H."/>
            <person name="Merkel J.S."/>
            <person name="Nelson W.C."/>
            <person name="Fraser C.M."/>
        </authorList>
    </citation>
    <scope>NUCLEOTIDE SEQUENCE [LARGE SCALE GENOMIC DNA]</scope>
    <source>
        <strain evidence="2 3">104</strain>
    </source>
</reference>
<gene>
    <name evidence="2" type="ordered locus">MAV_1513</name>
</gene>
<protein>
    <submittedName>
        <fullName evidence="2">Uncharacterized protein</fullName>
    </submittedName>
</protein>
<organism evidence="2 3">
    <name type="scientific">Mycobacterium avium (strain 104)</name>
    <dbReference type="NCBI Taxonomy" id="243243"/>
    <lineage>
        <taxon>Bacteria</taxon>
        <taxon>Bacillati</taxon>
        <taxon>Actinomycetota</taxon>
        <taxon>Actinomycetes</taxon>
        <taxon>Mycobacteriales</taxon>
        <taxon>Mycobacteriaceae</taxon>
        <taxon>Mycobacterium</taxon>
        <taxon>Mycobacterium avium complex (MAC)</taxon>
    </lineage>
</organism>
<dbReference type="EMBL" id="CP000479">
    <property type="protein sequence ID" value="ABK65764.1"/>
    <property type="molecule type" value="Genomic_DNA"/>
</dbReference>
<dbReference type="KEGG" id="mav:MAV_1513"/>
<sequence>MNVSFHDSSSISSRVDYARSTATRPKQWDASGHSRRASRG</sequence>
<name>A0A0H2ZTT5_MYCA1</name>
<evidence type="ECO:0000256" key="1">
    <source>
        <dbReference type="SAM" id="MobiDB-lite"/>
    </source>
</evidence>
<dbReference type="AlphaFoldDB" id="A0A0H2ZTT5"/>